<evidence type="ECO:0000256" key="4">
    <source>
        <dbReference type="ARBA" id="ARBA00022729"/>
    </source>
</evidence>
<evidence type="ECO:0000256" key="5">
    <source>
        <dbReference type="ARBA" id="ARBA00023002"/>
    </source>
</evidence>
<dbReference type="Proteomes" id="UP000606008">
    <property type="component" value="Unassembled WGS sequence"/>
</dbReference>
<keyword evidence="8" id="KW-1133">Transmembrane helix</keyword>
<evidence type="ECO:0000256" key="2">
    <source>
        <dbReference type="ARBA" id="ARBA00022617"/>
    </source>
</evidence>
<dbReference type="InterPro" id="IPR051395">
    <property type="entry name" value="Cytochrome_c_Peroxidase/MauG"/>
</dbReference>
<sequence length="625" mass="69481">MHRPRMELVAEQTTAQRIRRTRSWWISVGVLAATVLVLYYWTRPQPTPLDRVRTQYIADIVALDTATTRLHRALKTGQQAPDVQTAFLTTRLAWKRVEFLAELYNPEPSKAINGPAIAEVEEDDAQQNEVQPTGLQVLEEGLFPYQPGERTNLIQQAGVLQSAVGRLYKVSVNNPMTSSHVFDAMRLEVFRLISLGITGFDSPIANTSLPETAEALASLRRHLAFYHLEDQHEYLAIQLDSTFARAISYLNQPVTFNDFDRLTFIRQHANVLSSQLLDAQRALAIPVFQESRLLSASARTLTDPDAFDANYFVDATAHRSTPARVALGKLLFYDPILSGSPERTCATCHQPAKAFTDGESKSLAVTSTREQPGIKRIARNAPTLYNAALQAAQFADSRVAFLEDQASDVIENENEMHGSLPKAVAALTDNRSYRQAFARTYPDGVTEANLKNAIASYVRSLVRLDSRVDRAIRSTDLWQQRAILSAEETRGFNLFMGKAKCATCHFYPLFNGTVPPAYLKTESEVVGLPATAANSTLDSDLGKFQHTRINLHKHSFKTPTVRFVAQTAPYMHNGIYKSLDEVIDFYNRGGGAGLGFDVPNQTLPGDKLNLTESEKKALSAFLMAL</sequence>
<evidence type="ECO:0000313" key="10">
    <source>
        <dbReference type="EMBL" id="NID08699.1"/>
    </source>
</evidence>
<dbReference type="PANTHER" id="PTHR30600">
    <property type="entry name" value="CYTOCHROME C PEROXIDASE-RELATED"/>
    <property type="match status" value="1"/>
</dbReference>
<dbReference type="EMBL" id="WAEL01000001">
    <property type="protein sequence ID" value="NID08699.1"/>
    <property type="molecule type" value="Genomic_DNA"/>
</dbReference>
<comment type="caution">
    <text evidence="10">The sequence shown here is derived from an EMBL/GenBank/DDBJ whole genome shotgun (WGS) entry which is preliminary data.</text>
</comment>
<keyword evidence="3 7" id="KW-0479">Metal-binding</keyword>
<dbReference type="GO" id="GO:0004601">
    <property type="term" value="F:peroxidase activity"/>
    <property type="evidence" value="ECO:0007669"/>
    <property type="project" value="UniProtKB-KW"/>
</dbReference>
<proteinExistence type="predicted"/>
<dbReference type="RefSeq" id="WP_166690569.1">
    <property type="nucleotide sequence ID" value="NZ_WAEL01000001.1"/>
</dbReference>
<dbReference type="InterPro" id="IPR009056">
    <property type="entry name" value="Cyt_c-like_dom"/>
</dbReference>
<feature type="transmembrane region" description="Helical" evidence="8">
    <location>
        <begin position="21"/>
        <end position="41"/>
    </location>
</feature>
<gene>
    <name evidence="10" type="ORF">F7231_00820</name>
</gene>
<keyword evidence="4" id="KW-0732">Signal</keyword>
<dbReference type="PANTHER" id="PTHR30600:SF10">
    <property type="entry name" value="BLL6722 PROTEIN"/>
    <property type="match status" value="1"/>
</dbReference>
<dbReference type="Pfam" id="PF03150">
    <property type="entry name" value="CCP_MauG"/>
    <property type="match status" value="1"/>
</dbReference>
<dbReference type="InterPro" id="IPR036909">
    <property type="entry name" value="Cyt_c-like_dom_sf"/>
</dbReference>
<feature type="domain" description="Cytochrome c" evidence="9">
    <location>
        <begin position="486"/>
        <end position="625"/>
    </location>
</feature>
<keyword evidence="2 7" id="KW-0349">Heme</keyword>
<evidence type="ECO:0000259" key="9">
    <source>
        <dbReference type="PROSITE" id="PS51007"/>
    </source>
</evidence>
<reference evidence="11" key="2">
    <citation type="submission" date="2023-07" db="EMBL/GenBank/DDBJ databases">
        <authorList>
            <person name="Jung D.-H."/>
        </authorList>
    </citation>
    <scope>NUCLEOTIDE SEQUENCE [LARGE SCALE GENOMIC DNA]</scope>
    <source>
        <strain evidence="11">JA-25</strain>
    </source>
</reference>
<comment type="subcellular location">
    <subcellularLocation>
        <location evidence="1">Cell envelope</location>
    </subcellularLocation>
</comment>
<evidence type="ECO:0000256" key="1">
    <source>
        <dbReference type="ARBA" id="ARBA00004196"/>
    </source>
</evidence>
<keyword evidence="8" id="KW-0812">Transmembrane</keyword>
<dbReference type="InterPro" id="IPR004852">
    <property type="entry name" value="Di-haem_cyt_c_peroxidsae"/>
</dbReference>
<evidence type="ECO:0000256" key="8">
    <source>
        <dbReference type="SAM" id="Phobius"/>
    </source>
</evidence>
<keyword evidence="11" id="KW-1185">Reference proteome</keyword>
<dbReference type="SUPFAM" id="SSF46626">
    <property type="entry name" value="Cytochrome c"/>
    <property type="match status" value="2"/>
</dbReference>
<dbReference type="Gene3D" id="1.20.1420.20">
    <property type="entry name" value="M75 peptidase, HXXE motif"/>
    <property type="match status" value="1"/>
</dbReference>
<keyword evidence="5" id="KW-0560">Oxidoreductase</keyword>
<feature type="domain" description="Cytochrome c" evidence="9">
    <location>
        <begin position="323"/>
        <end position="462"/>
    </location>
</feature>
<evidence type="ECO:0000313" key="11">
    <source>
        <dbReference type="Proteomes" id="UP000606008"/>
    </source>
</evidence>
<dbReference type="Gene3D" id="1.10.760.10">
    <property type="entry name" value="Cytochrome c-like domain"/>
    <property type="match status" value="2"/>
</dbReference>
<accession>A0ABX0QF71</accession>
<evidence type="ECO:0000256" key="3">
    <source>
        <dbReference type="ARBA" id="ARBA00022723"/>
    </source>
</evidence>
<evidence type="ECO:0000256" key="7">
    <source>
        <dbReference type="PROSITE-ProRule" id="PRU00433"/>
    </source>
</evidence>
<dbReference type="PROSITE" id="PS51007">
    <property type="entry name" value="CYTC"/>
    <property type="match status" value="2"/>
</dbReference>
<keyword evidence="10" id="KW-0575">Peroxidase</keyword>
<dbReference type="InterPro" id="IPR038352">
    <property type="entry name" value="Imelysin_sf"/>
</dbReference>
<evidence type="ECO:0000256" key="6">
    <source>
        <dbReference type="ARBA" id="ARBA00023004"/>
    </source>
</evidence>
<keyword evidence="8" id="KW-0472">Membrane</keyword>
<reference evidence="11" key="1">
    <citation type="submission" date="2019-09" db="EMBL/GenBank/DDBJ databases">
        <authorList>
            <person name="Jung D.-H."/>
        </authorList>
    </citation>
    <scope>NUCLEOTIDE SEQUENCE [LARGE SCALE GENOMIC DNA]</scope>
    <source>
        <strain evidence="11">JA-25</strain>
    </source>
</reference>
<name>A0ABX0QF71_9BACT</name>
<keyword evidence="6 7" id="KW-0408">Iron</keyword>
<protein>
    <submittedName>
        <fullName evidence="10">Cytochrome-c peroxidase</fullName>
    </submittedName>
</protein>
<organism evidence="10 11">
    <name type="scientific">Fibrivirga algicola</name>
    <dbReference type="NCBI Taxonomy" id="2950420"/>
    <lineage>
        <taxon>Bacteria</taxon>
        <taxon>Pseudomonadati</taxon>
        <taxon>Bacteroidota</taxon>
        <taxon>Cytophagia</taxon>
        <taxon>Cytophagales</taxon>
        <taxon>Spirosomataceae</taxon>
        <taxon>Fibrivirga</taxon>
    </lineage>
</organism>